<feature type="repeat" description="CSPG" evidence="8">
    <location>
        <begin position="1197"/>
        <end position="1290"/>
    </location>
</feature>
<dbReference type="GO" id="GO:0007155">
    <property type="term" value="P:cell adhesion"/>
    <property type="evidence" value="ECO:0007669"/>
    <property type="project" value="UniProtKB-KW"/>
</dbReference>
<feature type="repeat" description="CSPG" evidence="8">
    <location>
        <begin position="549"/>
        <end position="686"/>
    </location>
</feature>
<keyword evidence="12" id="KW-1185">Reference proteome</keyword>
<dbReference type="Gene3D" id="2.60.40.2030">
    <property type="match status" value="5"/>
</dbReference>
<dbReference type="InterPro" id="IPR045658">
    <property type="entry name" value="FRAS1-rel_N"/>
</dbReference>
<evidence type="ECO:0000256" key="3">
    <source>
        <dbReference type="ARBA" id="ARBA00022729"/>
    </source>
</evidence>
<keyword evidence="6" id="KW-0130">Cell adhesion</keyword>
<evidence type="ECO:0000256" key="7">
    <source>
        <dbReference type="ARBA" id="ARBA00023180"/>
    </source>
</evidence>
<dbReference type="Pfam" id="PF03160">
    <property type="entry name" value="Calx-beta"/>
    <property type="match status" value="4"/>
</dbReference>
<dbReference type="SUPFAM" id="SSF141072">
    <property type="entry name" value="CalX-like"/>
    <property type="match status" value="5"/>
</dbReference>
<evidence type="ECO:0000256" key="8">
    <source>
        <dbReference type="PROSITE-ProRule" id="PRU01201"/>
    </source>
</evidence>
<dbReference type="Proteomes" id="UP000007648">
    <property type="component" value="Unassembled WGS sequence"/>
</dbReference>
<dbReference type="GO" id="GO:0009653">
    <property type="term" value="P:anatomical structure morphogenesis"/>
    <property type="evidence" value="ECO:0007669"/>
    <property type="project" value="TreeGrafter"/>
</dbReference>
<dbReference type="GO" id="GO:0007154">
    <property type="term" value="P:cell communication"/>
    <property type="evidence" value="ECO:0007669"/>
    <property type="project" value="InterPro"/>
</dbReference>
<reference evidence="11 12" key="1">
    <citation type="journal article" date="2011" name="Proc. Natl. Acad. Sci. U.S.A.">
        <title>Genetic diversity and population structure of the endangered marsupial Sarcophilus harrisii (Tasmanian devil).</title>
        <authorList>
            <person name="Miller W."/>
            <person name="Hayes V.M."/>
            <person name="Ratan A."/>
            <person name="Petersen D.C."/>
            <person name="Wittekindt N.E."/>
            <person name="Miller J."/>
            <person name="Walenz B."/>
            <person name="Knight J."/>
            <person name="Qi J."/>
            <person name="Zhao F."/>
            <person name="Wang Q."/>
            <person name="Bedoya-Reina O.C."/>
            <person name="Katiyar N."/>
            <person name="Tomsho L.P."/>
            <person name="Kasson L.M."/>
            <person name="Hardie R.A."/>
            <person name="Woodbridge P."/>
            <person name="Tindall E.A."/>
            <person name="Bertelsen M.F."/>
            <person name="Dixon D."/>
            <person name="Pyecroft S."/>
            <person name="Helgen K.M."/>
            <person name="Lesk A.M."/>
            <person name="Pringle T.H."/>
            <person name="Patterson N."/>
            <person name="Zhang Y."/>
            <person name="Kreiss A."/>
            <person name="Woods G.M."/>
            <person name="Jones M.E."/>
            <person name="Schuster S.C."/>
        </authorList>
    </citation>
    <scope>NUCLEOTIDE SEQUENCE [LARGE SCALE GENOMIC DNA]</scope>
</reference>
<feature type="repeat" description="CSPG" evidence="8">
    <location>
        <begin position="1542"/>
        <end position="1631"/>
    </location>
</feature>
<dbReference type="InterPro" id="IPR039005">
    <property type="entry name" value="CSPG_rpt"/>
</dbReference>
<evidence type="ECO:0000259" key="10">
    <source>
        <dbReference type="SMART" id="SM00237"/>
    </source>
</evidence>
<feature type="repeat" description="CSPG" evidence="8">
    <location>
        <begin position="711"/>
        <end position="817"/>
    </location>
</feature>
<feature type="domain" description="Calx-beta" evidence="10">
    <location>
        <begin position="1769"/>
        <end position="1868"/>
    </location>
</feature>
<feature type="repeat" description="CSPG" evidence="8">
    <location>
        <begin position="1430"/>
        <end position="1522"/>
    </location>
</feature>
<dbReference type="PROSITE" id="PS51257">
    <property type="entry name" value="PROKAR_LIPOPROTEIN"/>
    <property type="match status" value="1"/>
</dbReference>
<dbReference type="SMART" id="SM00237">
    <property type="entry name" value="Calx_beta"/>
    <property type="match status" value="5"/>
</dbReference>
<evidence type="ECO:0000256" key="2">
    <source>
        <dbReference type="ARBA" id="ARBA00022723"/>
    </source>
</evidence>
<feature type="repeat" description="CSPG" evidence="8">
    <location>
        <begin position="1311"/>
        <end position="1409"/>
    </location>
</feature>
<feature type="domain" description="Calx-beta" evidence="10">
    <location>
        <begin position="2006"/>
        <end position="2112"/>
    </location>
</feature>
<feature type="repeat" description="CSPG" evidence="8">
    <location>
        <begin position="438"/>
        <end position="528"/>
    </location>
</feature>
<dbReference type="PROSITE" id="PS51854">
    <property type="entry name" value="CSPG"/>
    <property type="match status" value="12"/>
</dbReference>
<evidence type="ECO:0000256" key="5">
    <source>
        <dbReference type="ARBA" id="ARBA00022837"/>
    </source>
</evidence>
<dbReference type="Pfam" id="PF19309">
    <property type="entry name" value="Frem_N"/>
    <property type="match status" value="1"/>
</dbReference>
<dbReference type="InterPro" id="IPR038081">
    <property type="entry name" value="CalX-like_sf"/>
</dbReference>
<evidence type="ECO:0000256" key="1">
    <source>
        <dbReference type="ARBA" id="ARBA00005529"/>
    </source>
</evidence>
<feature type="signal peptide" evidence="9">
    <location>
        <begin position="1"/>
        <end position="31"/>
    </location>
</feature>
<keyword evidence="7" id="KW-0325">Glycoprotein</keyword>
<dbReference type="GO" id="GO:0046872">
    <property type="term" value="F:metal ion binding"/>
    <property type="evidence" value="ECO:0007669"/>
    <property type="project" value="UniProtKB-KW"/>
</dbReference>
<evidence type="ECO:0000313" key="12">
    <source>
        <dbReference type="Proteomes" id="UP000007648"/>
    </source>
</evidence>
<dbReference type="FunFam" id="2.60.40.2030:FF:000008">
    <property type="entry name" value="FRAS1-related extracellular matrix protein 2"/>
    <property type="match status" value="1"/>
</dbReference>
<feature type="repeat" description="CSPG" evidence="8">
    <location>
        <begin position="1665"/>
        <end position="1762"/>
    </location>
</feature>
<keyword evidence="2" id="KW-0479">Metal-binding</keyword>
<proteinExistence type="inferred from homology"/>
<feature type="domain" description="Calx-beta" evidence="10">
    <location>
        <begin position="1881"/>
        <end position="1991"/>
    </location>
</feature>
<dbReference type="GO" id="GO:0016020">
    <property type="term" value="C:membrane"/>
    <property type="evidence" value="ECO:0007669"/>
    <property type="project" value="InterPro"/>
</dbReference>
<evidence type="ECO:0000256" key="6">
    <source>
        <dbReference type="ARBA" id="ARBA00022889"/>
    </source>
</evidence>
<name>A0A7N4NFJ0_SARHA</name>
<feature type="repeat" description="CSPG" evidence="8">
    <location>
        <begin position="953"/>
        <end position="1045"/>
    </location>
</feature>
<reference evidence="11" key="2">
    <citation type="submission" date="2025-08" db="UniProtKB">
        <authorList>
            <consortium name="Ensembl"/>
        </authorList>
    </citation>
    <scope>IDENTIFICATION</scope>
</reference>
<dbReference type="InterPro" id="IPR003644">
    <property type="entry name" value="Calx_beta"/>
</dbReference>
<dbReference type="PANTHER" id="PTHR45739">
    <property type="entry name" value="MATRIX PROTEIN, PUTATIVE-RELATED"/>
    <property type="match status" value="1"/>
</dbReference>
<reference evidence="11" key="3">
    <citation type="submission" date="2025-09" db="UniProtKB">
        <authorList>
            <consortium name="Ensembl"/>
        </authorList>
    </citation>
    <scope>IDENTIFICATION</scope>
</reference>
<dbReference type="Ensembl" id="ENSSHAT00000026610.1">
    <property type="protein sequence ID" value="ENSSHAP00000022441.1"/>
    <property type="gene ID" value="ENSSHAG00000007475.2"/>
</dbReference>
<evidence type="ECO:0000256" key="9">
    <source>
        <dbReference type="SAM" id="SignalP"/>
    </source>
</evidence>
<comment type="similarity">
    <text evidence="1">Belongs to the FRAS1 family.</text>
</comment>
<evidence type="ECO:0000256" key="4">
    <source>
        <dbReference type="ARBA" id="ARBA00022737"/>
    </source>
</evidence>
<evidence type="ECO:0000313" key="11">
    <source>
        <dbReference type="Ensembl" id="ENSSHAP00000022441.1"/>
    </source>
</evidence>
<feature type="repeat" description="CSPG" evidence="8">
    <location>
        <begin position="1074"/>
        <end position="1176"/>
    </location>
</feature>
<feature type="domain" description="Calx-beta" evidence="10">
    <location>
        <begin position="2247"/>
        <end position="2351"/>
    </location>
</feature>
<sequence length="3071" mass="338913">MTGAWHRPPGTARRLLTALAALLLGCPALRAQTPEPELSARALVPATRGSEGAGILAAPPGLRVPLGRSVWLDPGRDLVLRVRPGDRCAVTVVGEDGGGGAAGSPAPGALTPASFPCAFGPEQVLYTHFGARSPSRHRLRLQLRCDSSSRTLVLPFTLPVDVDSTRLEVVTRNLPLTVVRLRGFSNAVDHRVLNFSTASLAASPRDGAPLACRLTPLPRESGPLPRHGKLVSPSGAPLSPGREMDCQAFLNAGVRYRHLASTPSPDRDRVPFLVEILGPEKEEAVGLPRILAREHFHMLVRIQEGRENTPPRLSFGAMMMMEVGQFVLTPLTLESLAAEDVETSSDDLVFNILNSPTVLPGSHRQRGYFINTDDPFGGTVTSFTQQDLRELKIAYQPPTGDSNRERLFQLEMEVMDADGAASAPFAFMVVVKPMNTLAPVASRNRGLLLFEGQSRPLSDAQGLEISDEDNLEEVRVTVAKGLSHGQLVVLGAPPGRKFFTPAELTAGRVIYQHDGSDSYSDNVIFRLSDGHHDVEFLFPITIVPEDDEPPIVSTNTGLSLAEGEVVRISHLVLSATDIDSEDSTIRFVLKTSALEGKEGEPRWDLAPSPSLTRQRLGEVLLRQSEPPSSLMAEGGQGWTYVEKEDLYEKVVTEWLQQDILEGRLFYRHLGPHKPSSMIDQLVFHVQDDHDPPNQSGQHFFTIKVQPVDVLSPELHPGVSLEMTVKAYQLTPFQKQFLCYTDADSDDWHLQYMLLTPPMDMDNNHPVPAGEIVLTDEPTRSVTQFTQAQVNHHKVAYQPPQQEVGIAPRVVQFTYRVEDAAGNSVPGTFRLFLQPVDDQPPEVTNRGFAVQKGESFILTSRELDVTDPDTEADNIVFTLAQGPQHGQLLYLEGVMTSGTYFMKDDIIKGHVSYQHDGSETTKDAFQLLVSDRIHQVPIIVRIIIKTIDDRTPVPGGGWVGTAIDVLENGATEMTTGIIQGTEKNTDDLMLTFMVEKSPQLGTILLNGLPTEQFTQGDLINGAVTYAHTGGEIGMQKQHDAFNLTVSNPSNIWMVAGKVVEGVQVQVTVLPLDSVPPEVKGGELLSVPEGGKGTLTLRHLDAKDVDTPHDDILCTIIGQPSFGYLENLSPAPGSEKSQVGNPISAFTIKDICLGHINYVQSIHQGIEPREDQVTFYCSDGVNVSPNYIFPIIILPTNDEQPELFIHDFVVLEGMSLVIDTPLLNSADSDLPPDELRFQVTVLPQNGRIVQQLATGSRPVHSFTLEEIQEASTIVYEHDDSETTMDSFEVWVTDGKHAIHKKIPITVILVDDETPRLSINDGLEVDIGQTKVITNQVLKATDLDSNDKDLAYILRSGPGQGLLQKLLEPGGKVWSNLTLGMNFTQSEVDQGLICYSHKGLGGVQDLIKFDVTDGINPLIDRYFYVTISGPDKVFPEVINKGVTLKEGDRVTLTTDLLSTSDINSPDEQLCFSITRAPNRGHLESSDFPGKPIDSFTQLQLAGNKISYVHTAKDEVKMDSFEFEVTDGHNTIFQTFHVFIIDVDNKKPVLTVHPLLVQEGERKLITPFELSAEDQDSPDGSLLFTITHIPAHGQILYNGSQPITSFTKQDLNENLISYWHDGTETTEDSFSFVVTDGTHTDFFIFPDTVLATHKPQVMRIRINSLDNGIPRVVVNKGAPDLRILRTGQLGFLITSKSLKAEDQDSPHNLLKYTVTSGPEHGHLIHLDLGNENIKVFTQDDIDKMKLCYVLKVGSNATSDIFYFSVEDSGGNKLRSQSFHLNWAWISLEKEHYIIDEDSKFLEVTLKRRGYLKETSFISIGTKDGTAQKDKDFKGKPQKQVQFNPGQSTAMWRVRIISDGKYEASETFQIILSDPVMAALEFPKMATVEIIDPSDESTVYIPKPEYRIEEDIGELLIPIRRSGDVSQELMVLCSTHQGTASGTIPSTVLSYSDYISRPEDHTSILRFDKDETEKRCRVIIIDDSLYEEETFNVTLSMAMGGQVAVRYPSTKVVILEDADDEPALYFEDAEYHVDESAGYVEVCVRRKGTDLSKPAVITIQSRKTEPVSAEAGMDYVGVSQNLYFAPGENMKTFRVTIVDDLGQPVLEGPEKFELVLCMPVGSALGKPNTTTVIINDSFTDLPKVQFKKPSCTGNERDGLVRVIIHRDGDISLSSTVRCYTRQGSAQVAADYKERPNTDDSTVIFLPGEREKACVVILEDDSIYEEDEEFRLLLGTPKSSSAFGASVGEQKEILIRIKDEEDKPVIKFSKTRYSIQEPQHPRETAVLRISVVRLGDTSKVSVVGTHTKDGSASSGEDYNPMSKDVEFKKGETEHFVEIEVLYDGIREIRETLTVHLKPDENMVAETQMNKAIIYIEETDSVADVTFPAIPQVMSLFAYGDTYATQEKASPPTGYPVVCVTACNSKYSDYDKTESICTEENINDTLTLYRWLVGAPASSNGVTSPMQEIDANTFFTDTKSITLDSIYFQAGSRIQCAARAVRTTGDIGLELLSSIITVSKEHGLCQPRKPEMVGAEPFSARIRYTGPDEPDYPNLIKLTVIMSHLDGMLPVISTQPLSNLELTLSPDGSRVSNHKCSNLLDYSEIQTKHGFIKEPARSPDIISETLPYQYSSSLRSARTLRFYHNLDLDSCLWEFSNYYDMSELLTACGGSVSTDGQVLNLVQSHVTLRVPLFVSYVFHSPAAIGGWKHFDLRSELRLTFVYDTAILWKEGIGSPPGSELQGTLHPTSMHINEEGQLVVDFQTEIRFQGQFVMSHPGTSLTSVVMSVDHPGLTFTLTLLSSEPTFHRPEQRWSFVSDFAIRDYSGTYTIKLVPCVAAPQQEHTLPMTCHPREPIAFDLDIRFQQVSDPVAAEFSLNTRLLLFSKKELWESDERVGSGAGSDVAFPEGSTIYGRVSVEPAQNLGAAFSCSVEQVFLCTGVDGHVPKYNPENEDFGCLADSPSLLHRFKILDRARPATQARSFHNVSFEAHLAAEPEAALPSVRQPGSDGFSLSSAALFQVGPGREWYLHAVYTVRSRREGPAGAPSFRRSRRADAVDTGTDLRRVALLRSAPAALGPEG</sequence>
<protein>
    <recommendedName>
        <fullName evidence="10">Calx-beta domain-containing protein</fullName>
    </recommendedName>
</protein>
<feature type="chain" id="PRO_5029687042" description="Calx-beta domain-containing protein" evidence="9">
    <location>
        <begin position="32"/>
        <end position="3071"/>
    </location>
</feature>
<feature type="repeat" description="CSPG" evidence="8">
    <location>
        <begin position="838"/>
        <end position="929"/>
    </location>
</feature>
<feature type="domain" description="Calx-beta" evidence="10">
    <location>
        <begin position="2125"/>
        <end position="2229"/>
    </location>
</feature>
<dbReference type="PANTHER" id="PTHR45739:SF5">
    <property type="entry name" value="FRAS1-RELATED EXTRACELLULAR MATRIX PROTEIN 3"/>
    <property type="match status" value="1"/>
</dbReference>
<keyword evidence="5" id="KW-0106">Calcium</keyword>
<dbReference type="GeneTree" id="ENSGT00940000162501"/>
<feature type="repeat" description="CSPG" evidence="8">
    <location>
        <begin position="310"/>
        <end position="413"/>
    </location>
</feature>
<dbReference type="InParanoid" id="A0A7N4NFJ0"/>
<dbReference type="Pfam" id="PF16184">
    <property type="entry name" value="Cadherin_3"/>
    <property type="match status" value="11"/>
</dbReference>
<keyword evidence="4" id="KW-0677">Repeat</keyword>
<keyword evidence="3 9" id="KW-0732">Signal</keyword>
<accession>A0A7N4NFJ0</accession>
<organism evidence="11 12">
    <name type="scientific">Sarcophilus harrisii</name>
    <name type="common">Tasmanian devil</name>
    <name type="synonym">Sarcophilus laniarius</name>
    <dbReference type="NCBI Taxonomy" id="9305"/>
    <lineage>
        <taxon>Eukaryota</taxon>
        <taxon>Metazoa</taxon>
        <taxon>Chordata</taxon>
        <taxon>Craniata</taxon>
        <taxon>Vertebrata</taxon>
        <taxon>Euteleostomi</taxon>
        <taxon>Mammalia</taxon>
        <taxon>Metatheria</taxon>
        <taxon>Dasyuromorphia</taxon>
        <taxon>Dasyuridae</taxon>
        <taxon>Sarcophilus</taxon>
    </lineage>
</organism>
<dbReference type="InterPro" id="IPR051561">
    <property type="entry name" value="FRAS1_ECM"/>
</dbReference>